<keyword evidence="2" id="KW-0812">Transmembrane</keyword>
<keyword evidence="2" id="KW-0472">Membrane</keyword>
<dbReference type="Proteomes" id="UP001189429">
    <property type="component" value="Unassembled WGS sequence"/>
</dbReference>
<feature type="transmembrane region" description="Helical" evidence="2">
    <location>
        <begin position="76"/>
        <end position="99"/>
    </location>
</feature>
<gene>
    <name evidence="3" type="ORF">PCOR1329_LOCUS41038</name>
</gene>
<protein>
    <submittedName>
        <fullName evidence="3">Uncharacterized protein</fullName>
    </submittedName>
</protein>
<sequence length="214" mass="22713">MTASYVLHREEARCHFPIAHGTPCRCCNRCAPVLCDVYLRILRGRCVSLHEATNLFFNPFMMLTQLGYKTTSGAQLVGTGLVISFLLVLRVGVCTWQAVQFAIDIASCDWEEPAGQMPVVVSFAIFLGMTLLSWLWLRDILNGLALAVKALGLGSRQVSPLPPAKLAPPSRPAPPQPGPAPAAAAGLREPRGAAEPRGGLPDAGGAAAPGESML</sequence>
<dbReference type="EMBL" id="CAUYUJ010014948">
    <property type="protein sequence ID" value="CAK0847967.1"/>
    <property type="molecule type" value="Genomic_DNA"/>
</dbReference>
<evidence type="ECO:0000313" key="3">
    <source>
        <dbReference type="EMBL" id="CAK0847967.1"/>
    </source>
</evidence>
<feature type="transmembrane region" description="Helical" evidence="2">
    <location>
        <begin position="119"/>
        <end position="137"/>
    </location>
</feature>
<feature type="compositionally biased region" description="Pro residues" evidence="1">
    <location>
        <begin position="162"/>
        <end position="180"/>
    </location>
</feature>
<feature type="region of interest" description="Disordered" evidence="1">
    <location>
        <begin position="162"/>
        <end position="214"/>
    </location>
</feature>
<organism evidence="3 4">
    <name type="scientific">Prorocentrum cordatum</name>
    <dbReference type="NCBI Taxonomy" id="2364126"/>
    <lineage>
        <taxon>Eukaryota</taxon>
        <taxon>Sar</taxon>
        <taxon>Alveolata</taxon>
        <taxon>Dinophyceae</taxon>
        <taxon>Prorocentrales</taxon>
        <taxon>Prorocentraceae</taxon>
        <taxon>Prorocentrum</taxon>
    </lineage>
</organism>
<keyword evidence="4" id="KW-1185">Reference proteome</keyword>
<comment type="caution">
    <text evidence="3">The sequence shown here is derived from an EMBL/GenBank/DDBJ whole genome shotgun (WGS) entry which is preliminary data.</text>
</comment>
<evidence type="ECO:0000256" key="1">
    <source>
        <dbReference type="SAM" id="MobiDB-lite"/>
    </source>
</evidence>
<accession>A0ABN9TPD6</accession>
<proteinExistence type="predicted"/>
<keyword evidence="2" id="KW-1133">Transmembrane helix</keyword>
<evidence type="ECO:0000313" key="4">
    <source>
        <dbReference type="Proteomes" id="UP001189429"/>
    </source>
</evidence>
<feature type="compositionally biased region" description="Low complexity" evidence="1">
    <location>
        <begin position="196"/>
        <end position="214"/>
    </location>
</feature>
<name>A0ABN9TPD6_9DINO</name>
<reference evidence="3" key="1">
    <citation type="submission" date="2023-10" db="EMBL/GenBank/DDBJ databases">
        <authorList>
            <person name="Chen Y."/>
            <person name="Shah S."/>
            <person name="Dougan E. K."/>
            <person name="Thang M."/>
            <person name="Chan C."/>
        </authorList>
    </citation>
    <scope>NUCLEOTIDE SEQUENCE [LARGE SCALE GENOMIC DNA]</scope>
</reference>
<evidence type="ECO:0000256" key="2">
    <source>
        <dbReference type="SAM" id="Phobius"/>
    </source>
</evidence>